<evidence type="ECO:0000313" key="1">
    <source>
        <dbReference type="EMBL" id="KYN11877.1"/>
    </source>
</evidence>
<protein>
    <submittedName>
        <fullName evidence="1">Uncharacterized protein</fullName>
    </submittedName>
</protein>
<dbReference type="EMBL" id="KQ980886">
    <property type="protein sequence ID" value="KYN11877.1"/>
    <property type="molecule type" value="Genomic_DNA"/>
</dbReference>
<keyword evidence="2" id="KW-1185">Reference proteome</keyword>
<proteinExistence type="predicted"/>
<accession>A0A195DGB2</accession>
<sequence>MINPSATARSILSEEYQRIYRTSTSSKPRSFDCSPMLDFDDRNFLSNTSTFHPDLETVKYFVKKAI</sequence>
<gene>
    <name evidence="1" type="ORF">ALC57_16018</name>
</gene>
<name>A0A195DGB2_9HYME</name>
<organism evidence="1 2">
    <name type="scientific">Trachymyrmex cornetzi</name>
    <dbReference type="NCBI Taxonomy" id="471704"/>
    <lineage>
        <taxon>Eukaryota</taxon>
        <taxon>Metazoa</taxon>
        <taxon>Ecdysozoa</taxon>
        <taxon>Arthropoda</taxon>
        <taxon>Hexapoda</taxon>
        <taxon>Insecta</taxon>
        <taxon>Pterygota</taxon>
        <taxon>Neoptera</taxon>
        <taxon>Endopterygota</taxon>
        <taxon>Hymenoptera</taxon>
        <taxon>Apocrita</taxon>
        <taxon>Aculeata</taxon>
        <taxon>Formicoidea</taxon>
        <taxon>Formicidae</taxon>
        <taxon>Myrmicinae</taxon>
        <taxon>Trachymyrmex</taxon>
    </lineage>
</organism>
<dbReference type="Proteomes" id="UP000078492">
    <property type="component" value="Unassembled WGS sequence"/>
</dbReference>
<reference evidence="1 2" key="1">
    <citation type="submission" date="2015-09" db="EMBL/GenBank/DDBJ databases">
        <title>Trachymyrmex cornetzi WGS genome.</title>
        <authorList>
            <person name="Nygaard S."/>
            <person name="Hu H."/>
            <person name="Boomsma J."/>
            <person name="Zhang G."/>
        </authorList>
    </citation>
    <scope>NUCLEOTIDE SEQUENCE [LARGE SCALE GENOMIC DNA]</scope>
    <source>
        <strain evidence="1">Tcor2-1</strain>
        <tissue evidence="1">Whole body</tissue>
    </source>
</reference>
<evidence type="ECO:0000313" key="2">
    <source>
        <dbReference type="Proteomes" id="UP000078492"/>
    </source>
</evidence>
<dbReference type="AlphaFoldDB" id="A0A195DGB2"/>